<dbReference type="CDD" id="cd00403">
    <property type="entry name" value="Ribosomal_L1"/>
    <property type="match status" value="1"/>
</dbReference>
<feature type="transmembrane region" description="Helical" evidence="4">
    <location>
        <begin position="38"/>
        <end position="58"/>
    </location>
</feature>
<proteinExistence type="inferred from homology"/>
<evidence type="ECO:0000259" key="5">
    <source>
        <dbReference type="Pfam" id="PF20684"/>
    </source>
</evidence>
<dbReference type="InterPro" id="IPR028364">
    <property type="entry name" value="Ribosomal_uL1/biogenesis"/>
</dbReference>
<protein>
    <recommendedName>
        <fullName evidence="5">Rhodopsin domain-containing protein</fullName>
    </recommendedName>
</protein>
<comment type="similarity">
    <text evidence="1">Belongs to the universal ribosomal protein uL1 family.</text>
</comment>
<dbReference type="Pfam" id="PF00687">
    <property type="entry name" value="Ribosomal_L1"/>
    <property type="match status" value="1"/>
</dbReference>
<keyword evidence="3" id="KW-0687">Ribonucleoprotein</keyword>
<dbReference type="PANTHER" id="PTHR36427:SF3">
    <property type="entry name" value="LARGE RIBOSOMAL SUBUNIT PROTEIN UL1M"/>
    <property type="match status" value="1"/>
</dbReference>
<evidence type="ECO:0000256" key="3">
    <source>
        <dbReference type="ARBA" id="ARBA00023274"/>
    </source>
</evidence>
<dbReference type="Proteomes" id="UP001276659">
    <property type="component" value="Unassembled WGS sequence"/>
</dbReference>
<reference evidence="6" key="1">
    <citation type="submission" date="2022-11" db="EMBL/GenBank/DDBJ databases">
        <title>Chromosomal genome sequence assembly and mating type (MAT) locus characterization of the leprose asexual lichenized fungus Lepraria neglecta (Nyl.) Erichsen.</title>
        <authorList>
            <person name="Allen J.L."/>
            <person name="Pfeffer B."/>
        </authorList>
    </citation>
    <scope>NUCLEOTIDE SEQUENCE</scope>
    <source>
        <strain evidence="6">Allen 5258</strain>
    </source>
</reference>
<dbReference type="GO" id="GO:0005762">
    <property type="term" value="C:mitochondrial large ribosomal subunit"/>
    <property type="evidence" value="ECO:0007669"/>
    <property type="project" value="TreeGrafter"/>
</dbReference>
<keyword evidence="2" id="KW-0689">Ribosomal protein</keyword>
<gene>
    <name evidence="6" type="ORF">OEA41_003586</name>
</gene>
<keyword evidence="4" id="KW-0472">Membrane</keyword>
<dbReference type="FunFam" id="3.40.50.790:FF:000001">
    <property type="entry name" value="50S ribosomal protein L1"/>
    <property type="match status" value="1"/>
</dbReference>
<dbReference type="EMBL" id="JASNWA010000008">
    <property type="protein sequence ID" value="KAK3171502.1"/>
    <property type="molecule type" value="Genomic_DNA"/>
</dbReference>
<comment type="caution">
    <text evidence="6">The sequence shown here is derived from an EMBL/GenBank/DDBJ whole genome shotgun (WGS) entry which is preliminary data.</text>
</comment>
<dbReference type="InterPro" id="IPR023674">
    <property type="entry name" value="Ribosomal_uL1-like"/>
</dbReference>
<evidence type="ECO:0000313" key="7">
    <source>
        <dbReference type="Proteomes" id="UP001276659"/>
    </source>
</evidence>
<keyword evidence="4" id="KW-0812">Transmembrane</keyword>
<dbReference type="Pfam" id="PF20684">
    <property type="entry name" value="Fung_rhodopsin"/>
    <property type="match status" value="1"/>
</dbReference>
<dbReference type="AlphaFoldDB" id="A0AAD9Z819"/>
<sequence length="510" mass="56147">MTQALLWTLTTIAILLSLGRFAIRYATASRFYWDDASHLLSVLLLIALAGAYTAGFPYSARTARIGLKEEAAPPLTDPFYHTYLQFRATYKYWCALNVSSDLIVIILPIFMVWGLQLRKSQKATLAGIFSLGLVVAVFDILRTVESLQSGTFSGVALWSSLEVTIAVIVASLPLYRVLLTSKGRKYLVSRGRMGRYNDISDGQTGVERKRSDDRSSRYAPLPHLRASLRRPAAQPPLLPFLAPSITCRYASGLSRGDRRERDQPKKKKKARTEFINQSLKNAVQFSLCDAMRYIRAFEVGRPPTSSKYDLAIRLRTIKNGPAVRNRLRLPHAVDTSIRICVICPPDSAISKQAINAGASLVGEDVIFDVVKEGRIEFDRCICHVDSAQKMNQANLGRILGPRGLMPSAKLGTVTKDVAGTVKGLVGGSEYREKLGVIRCAVGQLGFTPEEMQSNVKAFVGNVKKDLALLSDRINKEIHEVVLSSTNAPGFSLNGDFKSPTSPPTRDLAVL</sequence>
<dbReference type="Gene3D" id="3.40.50.790">
    <property type="match status" value="1"/>
</dbReference>
<keyword evidence="4" id="KW-1133">Transmembrane helix</keyword>
<feature type="transmembrane region" description="Helical" evidence="4">
    <location>
        <begin position="125"/>
        <end position="144"/>
    </location>
</feature>
<organism evidence="6 7">
    <name type="scientific">Lepraria neglecta</name>
    <dbReference type="NCBI Taxonomy" id="209136"/>
    <lineage>
        <taxon>Eukaryota</taxon>
        <taxon>Fungi</taxon>
        <taxon>Dikarya</taxon>
        <taxon>Ascomycota</taxon>
        <taxon>Pezizomycotina</taxon>
        <taxon>Lecanoromycetes</taxon>
        <taxon>OSLEUM clade</taxon>
        <taxon>Lecanoromycetidae</taxon>
        <taxon>Lecanorales</taxon>
        <taxon>Lecanorineae</taxon>
        <taxon>Stereocaulaceae</taxon>
        <taxon>Lepraria</taxon>
    </lineage>
</organism>
<name>A0AAD9Z819_9LECA</name>
<dbReference type="InterPro" id="IPR049326">
    <property type="entry name" value="Rhodopsin_dom_fungi"/>
</dbReference>
<dbReference type="PANTHER" id="PTHR36427">
    <property type="entry name" value="54S RIBOSOMAL PROTEIN L1, MITOCHONDRIAL"/>
    <property type="match status" value="1"/>
</dbReference>
<feature type="domain" description="Rhodopsin" evidence="5">
    <location>
        <begin position="89"/>
        <end position="179"/>
    </location>
</feature>
<evidence type="ECO:0000256" key="1">
    <source>
        <dbReference type="ARBA" id="ARBA00010531"/>
    </source>
</evidence>
<dbReference type="SUPFAM" id="SSF56808">
    <property type="entry name" value="Ribosomal protein L1"/>
    <property type="match status" value="1"/>
</dbReference>
<feature type="transmembrane region" description="Helical" evidence="4">
    <location>
        <begin position="92"/>
        <end position="113"/>
    </location>
</feature>
<dbReference type="GO" id="GO:0003735">
    <property type="term" value="F:structural constituent of ribosome"/>
    <property type="evidence" value="ECO:0007669"/>
    <property type="project" value="TreeGrafter"/>
</dbReference>
<evidence type="ECO:0000256" key="2">
    <source>
        <dbReference type="ARBA" id="ARBA00022980"/>
    </source>
</evidence>
<evidence type="ECO:0000256" key="4">
    <source>
        <dbReference type="SAM" id="Phobius"/>
    </source>
</evidence>
<feature type="transmembrane region" description="Helical" evidence="4">
    <location>
        <begin position="156"/>
        <end position="175"/>
    </location>
</feature>
<accession>A0AAD9Z819</accession>
<evidence type="ECO:0000313" key="6">
    <source>
        <dbReference type="EMBL" id="KAK3171502.1"/>
    </source>
</evidence>
<dbReference type="Gene3D" id="3.30.190.20">
    <property type="match status" value="1"/>
</dbReference>
<dbReference type="InterPro" id="IPR016095">
    <property type="entry name" value="Ribosomal_uL1_3-a/b-sand"/>
</dbReference>
<keyword evidence="7" id="KW-1185">Reference proteome</keyword>